<comment type="caution">
    <text evidence="4">The sequence shown here is derived from an EMBL/GenBank/DDBJ whole genome shotgun (WGS) entry which is preliminary data.</text>
</comment>
<proteinExistence type="predicted"/>
<protein>
    <recommendedName>
        <fullName evidence="3">CorA-like transporter domain-containing protein</fullName>
    </recommendedName>
</protein>
<dbReference type="Gene3D" id="1.20.58.340">
    <property type="entry name" value="Magnesium transport protein CorA, transmembrane region"/>
    <property type="match status" value="1"/>
</dbReference>
<gene>
    <name evidence="4" type="ORF">BDW59DRAFT_174470</name>
</gene>
<feature type="transmembrane region" description="Helical" evidence="2">
    <location>
        <begin position="371"/>
        <end position="393"/>
    </location>
</feature>
<feature type="transmembrane region" description="Helical" evidence="2">
    <location>
        <begin position="413"/>
        <end position="434"/>
    </location>
</feature>
<keyword evidence="2" id="KW-1133">Transmembrane helix</keyword>
<name>A0ABR4HYJ4_9EURO</name>
<evidence type="ECO:0000256" key="1">
    <source>
        <dbReference type="SAM" id="Coils"/>
    </source>
</evidence>
<organism evidence="4 5">
    <name type="scientific">Aspergillus cavernicola</name>
    <dbReference type="NCBI Taxonomy" id="176166"/>
    <lineage>
        <taxon>Eukaryota</taxon>
        <taxon>Fungi</taxon>
        <taxon>Dikarya</taxon>
        <taxon>Ascomycota</taxon>
        <taxon>Pezizomycotina</taxon>
        <taxon>Eurotiomycetes</taxon>
        <taxon>Eurotiomycetidae</taxon>
        <taxon>Eurotiales</taxon>
        <taxon>Aspergillaceae</taxon>
        <taxon>Aspergillus</taxon>
        <taxon>Aspergillus subgen. Nidulantes</taxon>
    </lineage>
</organism>
<keyword evidence="2" id="KW-0812">Transmembrane</keyword>
<dbReference type="EMBL" id="JBFXLS010000069">
    <property type="protein sequence ID" value="KAL2820554.1"/>
    <property type="molecule type" value="Genomic_DNA"/>
</dbReference>
<keyword evidence="1" id="KW-0175">Coiled coil</keyword>
<keyword evidence="2" id="KW-0472">Membrane</keyword>
<feature type="coiled-coil region" evidence="1">
    <location>
        <begin position="255"/>
        <end position="289"/>
    </location>
</feature>
<evidence type="ECO:0000256" key="2">
    <source>
        <dbReference type="SAM" id="Phobius"/>
    </source>
</evidence>
<dbReference type="InterPro" id="IPR058257">
    <property type="entry name" value="CorA-like_dom"/>
</dbReference>
<evidence type="ECO:0000259" key="3">
    <source>
        <dbReference type="Pfam" id="PF26616"/>
    </source>
</evidence>
<dbReference type="Proteomes" id="UP001610335">
    <property type="component" value="Unassembled WGS sequence"/>
</dbReference>
<keyword evidence="5" id="KW-1185">Reference proteome</keyword>
<accession>A0ABR4HYJ4</accession>
<dbReference type="Pfam" id="PF26616">
    <property type="entry name" value="CorA-like"/>
    <property type="match status" value="1"/>
</dbReference>
<evidence type="ECO:0000313" key="4">
    <source>
        <dbReference type="EMBL" id="KAL2820554.1"/>
    </source>
</evidence>
<feature type="domain" description="CorA-like transporter" evidence="3">
    <location>
        <begin position="55"/>
        <end position="231"/>
    </location>
</feature>
<reference evidence="4 5" key="1">
    <citation type="submission" date="2024-07" db="EMBL/GenBank/DDBJ databases">
        <title>Section-level genome sequencing and comparative genomics of Aspergillus sections Usti and Cavernicolus.</title>
        <authorList>
            <consortium name="Lawrence Berkeley National Laboratory"/>
            <person name="Nybo J.L."/>
            <person name="Vesth T.C."/>
            <person name="Theobald S."/>
            <person name="Frisvad J.C."/>
            <person name="Larsen T.O."/>
            <person name="Kjaerboelling I."/>
            <person name="Rothschild-Mancinelli K."/>
            <person name="Lyhne E.K."/>
            <person name="Kogle M.E."/>
            <person name="Barry K."/>
            <person name="Clum A."/>
            <person name="Na H."/>
            <person name="Ledsgaard L."/>
            <person name="Lin J."/>
            <person name="Lipzen A."/>
            <person name="Kuo A."/>
            <person name="Riley R."/>
            <person name="Mondo S."/>
            <person name="LaButti K."/>
            <person name="Haridas S."/>
            <person name="Pangalinan J."/>
            <person name="Salamov A.A."/>
            <person name="Simmons B.A."/>
            <person name="Magnuson J.K."/>
            <person name="Chen J."/>
            <person name="Drula E."/>
            <person name="Henrissat B."/>
            <person name="Wiebenga A."/>
            <person name="Lubbers R.J."/>
            <person name="Gomes A.C."/>
            <person name="Makela M.R."/>
            <person name="Stajich J."/>
            <person name="Grigoriev I.V."/>
            <person name="Mortensen U.H."/>
            <person name="De vries R.P."/>
            <person name="Baker S.E."/>
            <person name="Andersen M.R."/>
        </authorList>
    </citation>
    <scope>NUCLEOTIDE SEQUENCE [LARGE SCALE GENOMIC DNA]</scope>
    <source>
        <strain evidence="4 5">CBS 600.67</strain>
    </source>
</reference>
<sequence>MTANESQSWSTYPCNLRLPAAELDAKDYDRRLARAEKQLFVEDNENEAGVLEIGPVCQVFFLYKPNSWAQLQVSAEFLRKLFTFLHVHPEFLDIVFLFGEKRGPVEQSFSSFFSHCRPRSIDHPVAEAACSYDIGYNVKYVAQHGQPYPKDPFSVRETGVYHSFDADTQQAQWIFIQASGALQGRLEGYFAMAAESQADAQVQIHGMIFQCASQAWRDYLVYLEGAFSQLVTPAFFSNVKGPQQEGDIEADFADIRRLQKFADKLECLLQVLQRNIDIAQEVKTFLRRAQKLSPSCFPAVFEDTEGIIDSSILQHRVHSSRIQSLISRAHGTSMLVQNMLDLRASDSSAEINIRIHQLAEKSARETKSMSIFSLISAIFLPAMFLAVGPSLLTLFGTNFFSYANGKIHIASNFWIYIVLAAAMSGITVLLWVLYQRNRKLKMASRRMALEDGLKKA</sequence>
<evidence type="ECO:0000313" key="5">
    <source>
        <dbReference type="Proteomes" id="UP001610335"/>
    </source>
</evidence>